<feature type="compositionally biased region" description="Polar residues" evidence="1">
    <location>
        <begin position="50"/>
        <end position="65"/>
    </location>
</feature>
<dbReference type="InterPro" id="IPR051279">
    <property type="entry name" value="PP1-Reg/Actin-Interact_Protein"/>
</dbReference>
<protein>
    <recommendedName>
        <fullName evidence="2">LRR-containing protein second PH domain-containing protein</fullName>
    </recommendedName>
</protein>
<feature type="region of interest" description="Disordered" evidence="1">
    <location>
        <begin position="1000"/>
        <end position="1023"/>
    </location>
</feature>
<dbReference type="GeneID" id="28741395"/>
<dbReference type="Proteomes" id="UP000038010">
    <property type="component" value="Unassembled WGS sequence"/>
</dbReference>
<dbReference type="InterPro" id="IPR057334">
    <property type="entry name" value="PH_2nd_LRR"/>
</dbReference>
<dbReference type="SUPFAM" id="SSF52047">
    <property type="entry name" value="RNI-like"/>
    <property type="match status" value="1"/>
</dbReference>
<sequence>MADKRRRKSLSIFRQKHEAVPQLTTSFNPSPLTPENAVPHSAIDVVDPSSPRSRPRTLQKQSRVSTFGSLRSLQSLDADEKELLKRSDSKNSSTHEDQDMPKRGLFGNSVLHHSEVQAAATNVFRKKSHYAVLTDTHLIRFRTQARAAEMFAGISTAMTRTTSRMSVGSYTDVPVAAYHDIAACIPLHQVVAVYKLDDGRPFFTIEVAALDEQGKKSATIQLHISEPNEAEQWISSIRNGATAARARQKADLSPTIIDYVARAVERDGDYDPEHFHVYRAAQRAGPNKSVGRTSAEDLTKLTSTVCYLAVGLHKIHLVPHIRANDRASSTSLVDFESPQSFGLALLTSVKVHSEQDDAFQLTFKSPLRPPYTASLASSDAYAIAICIRTATEWIRPEWLRQPFLFDVPYALDDYMRGAHSAAEDYKCFDRTLMAYCAAYDADTSRICYTVDHNCEDAPRFQLLPATGNGKYTTLELLAVFRALRYNESFVSISFADVNLCTLRYLYDVYATDIDSVCNRAGQGLNLLGHYDLPVLSQEVRALALKNRKLRRLDFSSAFPALSEGEEEADSCCIPEALFPLCKKGWTNVDWVVFNGVRLADSDVNFLVDAASERICHLRALEVGGCDLSVHDADVLLSTLAVQANTLEVINISGVQGKFSALMFQRHISAFRYIRRLNLSRVHKNAGPEPLIPPETLMTWRLEALHISQTTLDVQTVDAIAAYLASHRSEILRELYLDQCGLTGRDLAVFFRSMVRVPGVAREMHISANENRLKQGMSNLFKAIADNCGPSSLTMRMMDFEKEHYFRELIEALTHNTTLRSLDMAKASLPYDAGTETCEALKDMLAKNETLETLDISGEHAHLDATRFGIGLNIALRGLSHNHTLKILRIEHQSLGLQGASTLAEVIETNDSLLEIHCEHNDLNLQSFTVLVNALEKNRTLQYLPAMDADRTKAMEKVRQEIAMLDHHVGSSSPTTKHTIYNAGHHTSSLKKRMTNLSSMGGSFTSRHSGRETPHKRMASGSSVGSFSEHDIISAVNALDQKWDAQVSRMQGYLYRNYCLAEGFGWQQEEAPPVSAELVEEPQQLESKDRPSTEESKRRLERGSGSSLREMLERVKLGGSRRGSLEAILDEKGGGRSRKGSGTTAGGGGKAMFELE</sequence>
<dbReference type="STRING" id="1664694.A0A0N1HBX6"/>
<dbReference type="EMBL" id="LFJN01000009">
    <property type="protein sequence ID" value="KPI41653.1"/>
    <property type="molecule type" value="Genomic_DNA"/>
</dbReference>
<dbReference type="PANTHER" id="PTHR24112">
    <property type="entry name" value="LEUCINE-RICH REPEAT, ISOFORM F-RELATED"/>
    <property type="match status" value="1"/>
</dbReference>
<dbReference type="Pfam" id="PF25353">
    <property type="entry name" value="PH_2nd_LRR"/>
    <property type="match status" value="1"/>
</dbReference>
<gene>
    <name evidence="3" type="ORF">AB675_9016</name>
</gene>
<dbReference type="VEuPathDB" id="FungiDB:AB675_9016"/>
<feature type="domain" description="LRR-containing protein second PH" evidence="2">
    <location>
        <begin position="257"/>
        <end position="415"/>
    </location>
</feature>
<dbReference type="OrthoDB" id="120976at2759"/>
<dbReference type="RefSeq" id="XP_018001616.1">
    <property type="nucleotide sequence ID" value="XM_018149515.1"/>
</dbReference>
<accession>A0A0N1HBX6</accession>
<feature type="region of interest" description="Disordered" evidence="1">
    <location>
        <begin position="1"/>
        <end position="65"/>
    </location>
</feature>
<evidence type="ECO:0000259" key="2">
    <source>
        <dbReference type="Pfam" id="PF25353"/>
    </source>
</evidence>
<proteinExistence type="predicted"/>
<feature type="region of interest" description="Disordered" evidence="1">
    <location>
        <begin position="1071"/>
        <end position="1155"/>
    </location>
</feature>
<dbReference type="Gene3D" id="3.80.10.10">
    <property type="entry name" value="Ribonuclease Inhibitor"/>
    <property type="match status" value="1"/>
</dbReference>
<feature type="region of interest" description="Disordered" evidence="1">
    <location>
        <begin position="78"/>
        <end position="106"/>
    </location>
</feature>
<name>A0A0N1HBX6_9EURO</name>
<dbReference type="AlphaFoldDB" id="A0A0N1HBX6"/>
<feature type="compositionally biased region" description="Basic and acidic residues" evidence="1">
    <location>
        <begin position="81"/>
        <end position="102"/>
    </location>
</feature>
<evidence type="ECO:0000313" key="3">
    <source>
        <dbReference type="EMBL" id="KPI41653.1"/>
    </source>
</evidence>
<evidence type="ECO:0000256" key="1">
    <source>
        <dbReference type="SAM" id="MobiDB-lite"/>
    </source>
</evidence>
<dbReference type="SMART" id="SM00368">
    <property type="entry name" value="LRR_RI"/>
    <property type="match status" value="5"/>
</dbReference>
<reference evidence="3 4" key="1">
    <citation type="submission" date="2015-06" db="EMBL/GenBank/DDBJ databases">
        <title>Draft genome of the ant-associated black yeast Phialophora attae CBS 131958.</title>
        <authorList>
            <person name="Moreno L.F."/>
            <person name="Stielow B.J."/>
            <person name="de Hoog S."/>
            <person name="Vicente V.A."/>
            <person name="Weiss V.A."/>
            <person name="de Vries M."/>
            <person name="Cruz L.M."/>
            <person name="Souza E.M."/>
        </authorList>
    </citation>
    <scope>NUCLEOTIDE SEQUENCE [LARGE SCALE GENOMIC DNA]</scope>
    <source>
        <strain evidence="3 4">CBS 131958</strain>
    </source>
</reference>
<organism evidence="3 4">
    <name type="scientific">Cyphellophora attinorum</name>
    <dbReference type="NCBI Taxonomy" id="1664694"/>
    <lineage>
        <taxon>Eukaryota</taxon>
        <taxon>Fungi</taxon>
        <taxon>Dikarya</taxon>
        <taxon>Ascomycota</taxon>
        <taxon>Pezizomycotina</taxon>
        <taxon>Eurotiomycetes</taxon>
        <taxon>Chaetothyriomycetidae</taxon>
        <taxon>Chaetothyriales</taxon>
        <taxon>Cyphellophoraceae</taxon>
        <taxon>Cyphellophora</taxon>
    </lineage>
</organism>
<dbReference type="InterPro" id="IPR032675">
    <property type="entry name" value="LRR_dom_sf"/>
</dbReference>
<feature type="compositionally biased region" description="Basic and acidic residues" evidence="1">
    <location>
        <begin position="1085"/>
        <end position="1101"/>
    </location>
</feature>
<comment type="caution">
    <text evidence="3">The sequence shown here is derived from an EMBL/GenBank/DDBJ whole genome shotgun (WGS) entry which is preliminary data.</text>
</comment>
<keyword evidence="4" id="KW-1185">Reference proteome</keyword>
<evidence type="ECO:0000313" key="4">
    <source>
        <dbReference type="Proteomes" id="UP000038010"/>
    </source>
</evidence>